<evidence type="ECO:0000313" key="1">
    <source>
        <dbReference type="EMBL" id="KLO06565.1"/>
    </source>
</evidence>
<keyword evidence="2" id="KW-1185">Reference proteome</keyword>
<reference evidence="1 2" key="1">
    <citation type="submission" date="2015-04" db="EMBL/GenBank/DDBJ databases">
        <title>Complete genome sequence of Schizopora paradoxa KUC8140, a cosmopolitan wood degrader in East Asia.</title>
        <authorList>
            <consortium name="DOE Joint Genome Institute"/>
            <person name="Min B."/>
            <person name="Park H."/>
            <person name="Jang Y."/>
            <person name="Kim J.-J."/>
            <person name="Kim K.H."/>
            <person name="Pangilinan J."/>
            <person name="Lipzen A."/>
            <person name="Riley R."/>
            <person name="Grigoriev I.V."/>
            <person name="Spatafora J.W."/>
            <person name="Choi I.-G."/>
        </authorList>
    </citation>
    <scope>NUCLEOTIDE SEQUENCE [LARGE SCALE GENOMIC DNA]</scope>
    <source>
        <strain evidence="1 2">KUC8140</strain>
    </source>
</reference>
<gene>
    <name evidence="1" type="ORF">SCHPADRAFT_686394</name>
</gene>
<name>A0A0H2R461_9AGAM</name>
<dbReference type="Proteomes" id="UP000053477">
    <property type="component" value="Unassembled WGS sequence"/>
</dbReference>
<organism evidence="1 2">
    <name type="scientific">Schizopora paradoxa</name>
    <dbReference type="NCBI Taxonomy" id="27342"/>
    <lineage>
        <taxon>Eukaryota</taxon>
        <taxon>Fungi</taxon>
        <taxon>Dikarya</taxon>
        <taxon>Basidiomycota</taxon>
        <taxon>Agaricomycotina</taxon>
        <taxon>Agaricomycetes</taxon>
        <taxon>Hymenochaetales</taxon>
        <taxon>Schizoporaceae</taxon>
        <taxon>Schizopora</taxon>
    </lineage>
</organism>
<accession>A0A0H2R461</accession>
<proteinExistence type="predicted"/>
<dbReference type="EMBL" id="KQ086196">
    <property type="protein sequence ID" value="KLO06565.1"/>
    <property type="molecule type" value="Genomic_DNA"/>
</dbReference>
<evidence type="ECO:0000313" key="2">
    <source>
        <dbReference type="Proteomes" id="UP000053477"/>
    </source>
</evidence>
<dbReference type="AlphaFoldDB" id="A0A0H2R461"/>
<protein>
    <submittedName>
        <fullName evidence="1">Uncharacterized protein</fullName>
    </submittedName>
</protein>
<dbReference type="InParanoid" id="A0A0H2R461"/>
<sequence length="167" mass="18321">MRCPQFLKSLYAFSPSISLSLERRGLRGLSWFRVMKPHVTDAKMDGWTLARDVDEELLSGVANPAHSASADLPLVVPLFSPSSPYAPSRRNPVVVVYPPPLLRISHSIETLTENVVRGCNRIIILGTRTRNHLHGNARKDEREGGHPTACVALSRASPLAAILEAPL</sequence>